<dbReference type="EMBL" id="MN740676">
    <property type="protein sequence ID" value="QHS80210.1"/>
    <property type="molecule type" value="Genomic_DNA"/>
</dbReference>
<sequence length="230" mass="28130">MTINRYASLNSDEENICQDSRKSIKQLLKKLKYANEEYFCTLSPELKEKIENIKLNIIMLRGIKSKYVNKNFVTYEMRKKKEDKMNKEKIKKEKKKQEREKKRERNRIKKEKEKLRAKAERESRREQREKAEREEREKAEREEREKAEKEEREKAEKEEREKAEKEKVSPQELKKKVSSIFKIIIPQDICIFIEEPSKKYFKKLSIKYHPDKGGDTQLMKIVNYIWDKYK</sequence>
<organism evidence="2">
    <name type="scientific">viral metagenome</name>
    <dbReference type="NCBI Taxonomy" id="1070528"/>
    <lineage>
        <taxon>unclassified sequences</taxon>
        <taxon>metagenomes</taxon>
        <taxon>organismal metagenomes</taxon>
    </lineage>
</organism>
<name>A0A6C0AL90_9ZZZZ</name>
<evidence type="ECO:0000313" key="2">
    <source>
        <dbReference type="EMBL" id="QHS80210.1"/>
    </source>
</evidence>
<reference evidence="2" key="1">
    <citation type="journal article" date="2020" name="Nature">
        <title>Giant virus diversity and host interactions through global metagenomics.</title>
        <authorList>
            <person name="Schulz F."/>
            <person name="Roux S."/>
            <person name="Paez-Espino D."/>
            <person name="Jungbluth S."/>
            <person name="Walsh D.A."/>
            <person name="Denef V.J."/>
            <person name="McMahon K.D."/>
            <person name="Konstantinidis K.T."/>
            <person name="Eloe-Fadrosh E.A."/>
            <person name="Kyrpides N.C."/>
            <person name="Woyke T."/>
        </authorList>
    </citation>
    <scope>NUCLEOTIDE SEQUENCE</scope>
    <source>
        <strain evidence="2">GVMAG-S-1039698-54</strain>
    </source>
</reference>
<protein>
    <recommendedName>
        <fullName evidence="3">J domain-containing protein</fullName>
    </recommendedName>
</protein>
<proteinExistence type="predicted"/>
<dbReference type="SUPFAM" id="SSF46565">
    <property type="entry name" value="Chaperone J-domain"/>
    <property type="match status" value="1"/>
</dbReference>
<dbReference type="Gene3D" id="1.10.287.110">
    <property type="entry name" value="DnaJ domain"/>
    <property type="match status" value="1"/>
</dbReference>
<evidence type="ECO:0008006" key="3">
    <source>
        <dbReference type="Google" id="ProtNLM"/>
    </source>
</evidence>
<accession>A0A6C0AL90</accession>
<dbReference type="AlphaFoldDB" id="A0A6C0AL90"/>
<dbReference type="InterPro" id="IPR036869">
    <property type="entry name" value="J_dom_sf"/>
</dbReference>
<feature type="compositionally biased region" description="Basic and acidic residues" evidence="1">
    <location>
        <begin position="110"/>
        <end position="173"/>
    </location>
</feature>
<feature type="region of interest" description="Disordered" evidence="1">
    <location>
        <begin position="80"/>
        <end position="173"/>
    </location>
</feature>
<evidence type="ECO:0000256" key="1">
    <source>
        <dbReference type="SAM" id="MobiDB-lite"/>
    </source>
</evidence>
<feature type="compositionally biased region" description="Basic and acidic residues" evidence="1">
    <location>
        <begin position="80"/>
        <end position="103"/>
    </location>
</feature>